<name>A0A1J5P7H1_NEOTH</name>
<sequence>MCRRLAQFFRDERGYNDVAINLSFIIIVSIILFLIIRYVLS</sequence>
<comment type="caution">
    <text evidence="2">The sequence shown here is derived from an EMBL/GenBank/DDBJ whole genome shotgun (WGS) entry which is preliminary data.</text>
</comment>
<evidence type="ECO:0000256" key="1">
    <source>
        <dbReference type="SAM" id="Phobius"/>
    </source>
</evidence>
<accession>A0A1J5P7H1</accession>
<keyword evidence="1" id="KW-1133">Transmembrane helix</keyword>
<protein>
    <submittedName>
        <fullName evidence="2">Uncharacterized protein</fullName>
    </submittedName>
</protein>
<gene>
    <name evidence="2" type="ORF">MOTE_10530</name>
</gene>
<evidence type="ECO:0000313" key="2">
    <source>
        <dbReference type="EMBL" id="OIQ59797.1"/>
    </source>
</evidence>
<dbReference type="Proteomes" id="UP000182811">
    <property type="component" value="Unassembled WGS sequence"/>
</dbReference>
<evidence type="ECO:0000313" key="3">
    <source>
        <dbReference type="Proteomes" id="UP000182811"/>
    </source>
</evidence>
<dbReference type="EMBL" id="MDDC01000007">
    <property type="protein sequence ID" value="OIQ59797.1"/>
    <property type="molecule type" value="Genomic_DNA"/>
</dbReference>
<organism evidence="2 3">
    <name type="scientific">Neomoorella thermoacetica</name>
    <name type="common">Clostridium thermoaceticum</name>
    <dbReference type="NCBI Taxonomy" id="1525"/>
    <lineage>
        <taxon>Bacteria</taxon>
        <taxon>Bacillati</taxon>
        <taxon>Bacillota</taxon>
        <taxon>Clostridia</taxon>
        <taxon>Neomoorellales</taxon>
        <taxon>Neomoorellaceae</taxon>
        <taxon>Neomoorella</taxon>
    </lineage>
</organism>
<reference evidence="2 3" key="1">
    <citation type="submission" date="2016-08" db="EMBL/GenBank/DDBJ databases">
        <title>Genome-based comparison of Moorella thermoacetic strains.</title>
        <authorList>
            <person name="Poehlein A."/>
            <person name="Bengelsdorf F.R."/>
            <person name="Esser C."/>
            <person name="Duerre P."/>
            <person name="Daniel R."/>
        </authorList>
    </citation>
    <scope>NUCLEOTIDE SEQUENCE [LARGE SCALE GENOMIC DNA]</scope>
    <source>
        <strain evidence="2 3">DSM 21394</strain>
    </source>
</reference>
<proteinExistence type="predicted"/>
<keyword evidence="1" id="KW-0472">Membrane</keyword>
<feature type="transmembrane region" description="Helical" evidence="1">
    <location>
        <begin position="20"/>
        <end position="40"/>
    </location>
</feature>
<dbReference type="AlphaFoldDB" id="A0A1J5P7H1"/>
<keyword evidence="1" id="KW-0812">Transmembrane</keyword>